<reference evidence="3 5" key="1">
    <citation type="submission" date="2015-10" db="EMBL/GenBank/DDBJ databases">
        <title>A novel member of the family Ruminococcaceae isolated from human faeces.</title>
        <authorList>
            <person name="Shkoporov A.N."/>
            <person name="Chaplin A.V."/>
            <person name="Motuzova O.V."/>
            <person name="Kafarskaia L.I."/>
            <person name="Efimov B.A."/>
        </authorList>
    </citation>
    <scope>NUCLEOTIDE SEQUENCE [LARGE SCALE GENOMIC DNA]</scope>
    <source>
        <strain evidence="3 5">668</strain>
    </source>
</reference>
<sequence>MKVVMAEPGQYARAAEIGDGLESLQKAVGGLIDCAYPWREKVCIVCNDEGLINGMPMNRAVERYGALAGPFFICGISGENFCSLTDAQVQKYRKMFLRPQIFLHTERGVGYLEYDNVTLPGAPQEAIDQFKKRNGLPEFCCCLLPGTEMPVLVRYGERSYVPLEVRDPGERAEETAGRLNRQLGVTKQQQAAMLWGSMFGWDIPAADPARYDEQGMPKRHGPKHEDRQR</sequence>
<proteinExistence type="predicted"/>
<gene>
    <name evidence="3" type="ORF">ASJ35_18200</name>
    <name evidence="4" type="ORF">FYJ76_03560</name>
</gene>
<dbReference type="EMBL" id="LMUA01000054">
    <property type="protein sequence ID" value="KUE74633.1"/>
    <property type="molecule type" value="Genomic_DNA"/>
</dbReference>
<feature type="region of interest" description="Disordered" evidence="1">
    <location>
        <begin position="207"/>
        <end position="229"/>
    </location>
</feature>
<evidence type="ECO:0000313" key="6">
    <source>
        <dbReference type="Proteomes" id="UP000431913"/>
    </source>
</evidence>
<dbReference type="Pfam" id="PF12957">
    <property type="entry name" value="DUF3846"/>
    <property type="match status" value="1"/>
</dbReference>
<dbReference type="InterPro" id="IPR024559">
    <property type="entry name" value="DUF3846"/>
</dbReference>
<name>A0A0W7TLC9_9FIRM</name>
<protein>
    <submittedName>
        <fullName evidence="4">DUF3846 domain-containing protein</fullName>
    </submittedName>
</protein>
<evidence type="ECO:0000313" key="4">
    <source>
        <dbReference type="EMBL" id="MST91020.1"/>
    </source>
</evidence>
<evidence type="ECO:0000313" key="5">
    <source>
        <dbReference type="Proteomes" id="UP000053433"/>
    </source>
</evidence>
<dbReference type="AlphaFoldDB" id="A0A0W7TLC9"/>
<evidence type="ECO:0000313" key="3">
    <source>
        <dbReference type="EMBL" id="KUE74633.1"/>
    </source>
</evidence>
<organism evidence="3 5">
    <name type="scientific">Ruthenibacterium lactatiformans</name>
    <dbReference type="NCBI Taxonomy" id="1550024"/>
    <lineage>
        <taxon>Bacteria</taxon>
        <taxon>Bacillati</taxon>
        <taxon>Bacillota</taxon>
        <taxon>Clostridia</taxon>
        <taxon>Eubacteriales</taxon>
        <taxon>Oscillospiraceae</taxon>
        <taxon>Ruthenibacterium</taxon>
    </lineage>
</organism>
<accession>A0A0W7TLC9</accession>
<dbReference type="Proteomes" id="UP000053433">
    <property type="component" value="Unassembled WGS sequence"/>
</dbReference>
<reference evidence="4 6" key="2">
    <citation type="submission" date="2019-08" db="EMBL/GenBank/DDBJ databases">
        <title>In-depth cultivation of the pig gut microbiome towards novel bacterial diversity and tailored functional studies.</title>
        <authorList>
            <person name="Wylensek D."/>
            <person name="Hitch T.C.A."/>
            <person name="Clavel T."/>
        </authorList>
    </citation>
    <scope>NUCLEOTIDE SEQUENCE [LARGE SCALE GENOMIC DNA]</scope>
    <source>
        <strain evidence="4 6">WCA3-601-WT-6J</strain>
    </source>
</reference>
<evidence type="ECO:0000256" key="1">
    <source>
        <dbReference type="SAM" id="MobiDB-lite"/>
    </source>
</evidence>
<dbReference type="RefSeq" id="WP_058724021.1">
    <property type="nucleotide sequence ID" value="NZ_JANGBT010000010.1"/>
</dbReference>
<dbReference type="EMBL" id="VUNJ01000003">
    <property type="protein sequence ID" value="MST91020.1"/>
    <property type="molecule type" value="Genomic_DNA"/>
</dbReference>
<evidence type="ECO:0000259" key="2">
    <source>
        <dbReference type="Pfam" id="PF12957"/>
    </source>
</evidence>
<comment type="caution">
    <text evidence="3">The sequence shown here is derived from an EMBL/GenBank/DDBJ whole genome shotgun (WGS) entry which is preliminary data.</text>
</comment>
<dbReference type="Proteomes" id="UP000431913">
    <property type="component" value="Unassembled WGS sequence"/>
</dbReference>
<feature type="domain" description="DUF3846" evidence="2">
    <location>
        <begin position="1"/>
        <end position="96"/>
    </location>
</feature>